<dbReference type="Pfam" id="PF06686">
    <property type="entry name" value="SpoIIIAC"/>
    <property type="match status" value="2"/>
</dbReference>
<dbReference type="Proteomes" id="UP000440978">
    <property type="component" value="Unassembled WGS sequence"/>
</dbReference>
<protein>
    <submittedName>
        <fullName evidence="2">Stage III sporulation protein AD</fullName>
    </submittedName>
</protein>
<evidence type="ECO:0000313" key="3">
    <source>
        <dbReference type="Proteomes" id="UP000440978"/>
    </source>
</evidence>
<proteinExistence type="predicted"/>
<accession>A0A6N8CR12</accession>
<dbReference type="OrthoDB" id="1682150at2"/>
<gene>
    <name evidence="2" type="primary">spoIIIAD</name>
    <name evidence="2" type="ORF">GMB86_11745</name>
</gene>
<keyword evidence="1" id="KW-0472">Membrane</keyword>
<dbReference type="NCBIfam" id="TIGR02849">
    <property type="entry name" value="spore_III_AD"/>
    <property type="match status" value="1"/>
</dbReference>
<feature type="transmembrane region" description="Helical" evidence="1">
    <location>
        <begin position="108"/>
        <end position="129"/>
    </location>
</feature>
<dbReference type="RefSeq" id="WP_155220186.1">
    <property type="nucleotide sequence ID" value="NZ_WNHB01000019.1"/>
</dbReference>
<dbReference type="InterPro" id="IPR025664">
    <property type="entry name" value="Spore_III_AC/AD"/>
</dbReference>
<comment type="caution">
    <text evidence="2">The sequence shown here is derived from an EMBL/GenBank/DDBJ whole genome shotgun (WGS) entry which is preliminary data.</text>
</comment>
<sequence length="131" mass="14118">MTIDILQIVGLGLVATFIVLILKEQKPSLAFLLSIFVGALIFLYLIDQIKLVMDMLIEIASSAHLNNVYVETILKIIGIAYIAEFGAQITRDAGEGALASKIELAGKVLILVLAIPIMKAVIQTIIGLISQ</sequence>
<organism evidence="2 3">
    <name type="scientific">Terrilactibacillus tamarindi</name>
    <dbReference type="NCBI Taxonomy" id="2599694"/>
    <lineage>
        <taxon>Bacteria</taxon>
        <taxon>Bacillati</taxon>
        <taxon>Bacillota</taxon>
        <taxon>Bacilli</taxon>
        <taxon>Bacillales</taxon>
        <taxon>Bacillaceae</taxon>
        <taxon>Terrilactibacillus</taxon>
    </lineage>
</organism>
<keyword evidence="3" id="KW-1185">Reference proteome</keyword>
<dbReference type="AlphaFoldDB" id="A0A6N8CR12"/>
<feature type="transmembrane region" description="Helical" evidence="1">
    <location>
        <begin position="6"/>
        <end position="22"/>
    </location>
</feature>
<name>A0A6N8CR12_9BACI</name>
<dbReference type="InterPro" id="IPR014211">
    <property type="entry name" value="Spore_III_AD"/>
</dbReference>
<keyword evidence="1" id="KW-0812">Transmembrane</keyword>
<evidence type="ECO:0000256" key="1">
    <source>
        <dbReference type="SAM" id="Phobius"/>
    </source>
</evidence>
<dbReference type="EMBL" id="WNHB01000019">
    <property type="protein sequence ID" value="MTT32679.1"/>
    <property type="molecule type" value="Genomic_DNA"/>
</dbReference>
<reference evidence="2 3" key="1">
    <citation type="submission" date="2019-11" db="EMBL/GenBank/DDBJ databases">
        <title>Terrilactibacillus tamarindus sp. nov. BCM23-1 isolated from bark of Tamarindus indica.</title>
        <authorList>
            <person name="Kingkaew E."/>
            <person name="Tanasupawat S."/>
        </authorList>
    </citation>
    <scope>NUCLEOTIDE SEQUENCE [LARGE SCALE GENOMIC DNA]</scope>
    <source>
        <strain evidence="2 3">BCM23-1</strain>
    </source>
</reference>
<keyword evidence="1" id="KW-1133">Transmembrane helix</keyword>
<evidence type="ECO:0000313" key="2">
    <source>
        <dbReference type="EMBL" id="MTT32679.1"/>
    </source>
</evidence>
<feature type="transmembrane region" description="Helical" evidence="1">
    <location>
        <begin position="29"/>
        <end position="46"/>
    </location>
</feature>